<evidence type="ECO:0000313" key="8">
    <source>
        <dbReference type="EMBL" id="KAE9270922.1"/>
    </source>
</evidence>
<dbReference type="EMBL" id="QXFZ01003765">
    <property type="protein sequence ID" value="KAE9067188.1"/>
    <property type="molecule type" value="Genomic_DNA"/>
</dbReference>
<dbReference type="Proteomes" id="UP000437068">
    <property type="component" value="Unassembled WGS sequence"/>
</dbReference>
<evidence type="ECO:0000313" key="1">
    <source>
        <dbReference type="EMBL" id="KAE8920246.1"/>
    </source>
</evidence>
<dbReference type="EMBL" id="QXGB01004243">
    <property type="protein sequence ID" value="KAE9166979.1"/>
    <property type="molecule type" value="Genomic_DNA"/>
</dbReference>
<dbReference type="Proteomes" id="UP000476176">
    <property type="component" value="Unassembled WGS sequence"/>
</dbReference>
<evidence type="ECO:0000313" key="3">
    <source>
        <dbReference type="EMBL" id="KAE9067188.1"/>
    </source>
</evidence>
<dbReference type="EMBL" id="QXGD01004071">
    <property type="protein sequence ID" value="KAE9172670.1"/>
    <property type="molecule type" value="Genomic_DNA"/>
</dbReference>
<evidence type="ECO:0000313" key="7">
    <source>
        <dbReference type="EMBL" id="KAE9172670.1"/>
    </source>
</evidence>
<dbReference type="AlphaFoldDB" id="A0A6A3QDM8"/>
<accession>A0A6A3QDM8</accession>
<evidence type="ECO:0000313" key="2">
    <source>
        <dbReference type="EMBL" id="KAE9063583.1"/>
    </source>
</evidence>
<evidence type="ECO:0000313" key="12">
    <source>
        <dbReference type="Proteomes" id="UP000440367"/>
    </source>
</evidence>
<dbReference type="Proteomes" id="UP000488956">
    <property type="component" value="Unassembled WGS sequence"/>
</dbReference>
<dbReference type="Proteomes" id="UP000440732">
    <property type="component" value="Unassembled WGS sequence"/>
</dbReference>
<evidence type="ECO:0000313" key="10">
    <source>
        <dbReference type="Proteomes" id="UP000433483"/>
    </source>
</evidence>
<dbReference type="Proteomes" id="UP000441208">
    <property type="component" value="Unassembled WGS sequence"/>
</dbReference>
<name>A0A6A3QDM8_9STRA</name>
<gene>
    <name evidence="8" type="ORF">PF001_g28607</name>
    <name evidence="7" type="ORF">PF002_g29509</name>
    <name evidence="6" type="ORF">PF004_g27640</name>
    <name evidence="5" type="ORF">PF005_g28971</name>
    <name evidence="4" type="ORF">PF006_g28646</name>
    <name evidence="3" type="ORF">PF007_g28166</name>
    <name evidence="1" type="ORF">PF009_g29457</name>
    <name evidence="2" type="ORF">PF010_g28937</name>
</gene>
<dbReference type="EMBL" id="QXGA01004387">
    <property type="protein sequence ID" value="KAE9073851.1"/>
    <property type="molecule type" value="Genomic_DNA"/>
</dbReference>
<dbReference type="EMBL" id="QXGE01004358">
    <property type="protein sequence ID" value="KAE9270922.1"/>
    <property type="molecule type" value="Genomic_DNA"/>
</dbReference>
<evidence type="ECO:0000313" key="9">
    <source>
        <dbReference type="Proteomes" id="UP000429523"/>
    </source>
</evidence>
<evidence type="ECO:0000313" key="4">
    <source>
        <dbReference type="EMBL" id="KAE9073851.1"/>
    </source>
</evidence>
<dbReference type="Proteomes" id="UP000429523">
    <property type="component" value="Unassembled WGS sequence"/>
</dbReference>
<evidence type="ECO:0000313" key="5">
    <source>
        <dbReference type="EMBL" id="KAE9166979.1"/>
    </source>
</evidence>
<dbReference type="Proteomes" id="UP000440367">
    <property type="component" value="Unassembled WGS sequence"/>
</dbReference>
<comment type="caution">
    <text evidence="4">The sequence shown here is derived from an EMBL/GenBank/DDBJ whole genome shotgun (WGS) entry which is preliminary data.</text>
</comment>
<keyword evidence="10" id="KW-1185">Reference proteome</keyword>
<evidence type="ECO:0000313" key="6">
    <source>
        <dbReference type="EMBL" id="KAE9171214.1"/>
    </source>
</evidence>
<dbReference type="EMBL" id="QXFX01004562">
    <property type="protein sequence ID" value="KAE9063583.1"/>
    <property type="molecule type" value="Genomic_DNA"/>
</dbReference>
<evidence type="ECO:0000313" key="13">
    <source>
        <dbReference type="Proteomes" id="UP000440732"/>
    </source>
</evidence>
<organism evidence="4 13">
    <name type="scientific">Phytophthora fragariae</name>
    <dbReference type="NCBI Taxonomy" id="53985"/>
    <lineage>
        <taxon>Eukaryota</taxon>
        <taxon>Sar</taxon>
        <taxon>Stramenopiles</taxon>
        <taxon>Oomycota</taxon>
        <taxon>Peronosporomycetes</taxon>
        <taxon>Peronosporales</taxon>
        <taxon>Peronosporaceae</taxon>
        <taxon>Phytophthora</taxon>
    </lineage>
</organism>
<reference evidence="9 10" key="1">
    <citation type="submission" date="2018-08" db="EMBL/GenBank/DDBJ databases">
        <title>Genomic investigation of the strawberry pathogen Phytophthora fragariae indicates pathogenicity is determined by transcriptional variation in three key races.</title>
        <authorList>
            <person name="Adams T.M."/>
            <person name="Armitage A.D."/>
            <person name="Sobczyk M.K."/>
            <person name="Bates H.J."/>
            <person name="Dunwell J.M."/>
            <person name="Nellist C.F."/>
            <person name="Harrison R.J."/>
        </authorList>
    </citation>
    <scope>NUCLEOTIDE SEQUENCE [LARGE SCALE GENOMIC DNA]</scope>
    <source>
        <strain evidence="8 11">A4</strain>
        <strain evidence="7 12">BC-1</strain>
        <strain evidence="6 15">BC-23</strain>
        <strain evidence="5 10">NOV-27</strain>
        <strain evidence="4 13">NOV-5</strain>
        <strain evidence="3 14">NOV-71</strain>
        <strain evidence="1 9">NOV-9</strain>
        <strain evidence="2 16">ONT-3</strain>
    </source>
</reference>
<evidence type="ECO:0000313" key="15">
    <source>
        <dbReference type="Proteomes" id="UP000476176"/>
    </source>
</evidence>
<dbReference type="EMBL" id="QXGC01004099">
    <property type="protein sequence ID" value="KAE9171214.1"/>
    <property type="molecule type" value="Genomic_DNA"/>
</dbReference>
<dbReference type="Proteomes" id="UP000433483">
    <property type="component" value="Unassembled WGS sequence"/>
</dbReference>
<sequence length="56" mass="5836">MSQAVVADVVAAGKCDAGAEAARSDRADLRRKSGSGGAATVYEKVWTRAQPSRRSN</sequence>
<evidence type="ECO:0000313" key="14">
    <source>
        <dbReference type="Proteomes" id="UP000441208"/>
    </source>
</evidence>
<dbReference type="EMBL" id="QXGF01004135">
    <property type="protein sequence ID" value="KAE8920246.1"/>
    <property type="molecule type" value="Genomic_DNA"/>
</dbReference>
<evidence type="ECO:0000313" key="11">
    <source>
        <dbReference type="Proteomes" id="UP000437068"/>
    </source>
</evidence>
<proteinExistence type="predicted"/>
<protein>
    <submittedName>
        <fullName evidence="4">Uncharacterized protein</fullName>
    </submittedName>
</protein>
<evidence type="ECO:0000313" key="16">
    <source>
        <dbReference type="Proteomes" id="UP000488956"/>
    </source>
</evidence>